<dbReference type="Proteomes" id="UP000517547">
    <property type="component" value="Unassembled WGS sequence"/>
</dbReference>
<dbReference type="GO" id="GO:0015171">
    <property type="term" value="F:amino acid transmembrane transporter activity"/>
    <property type="evidence" value="ECO:0007669"/>
    <property type="project" value="TreeGrafter"/>
</dbReference>
<dbReference type="InterPro" id="IPR001123">
    <property type="entry name" value="LeuE-type"/>
</dbReference>
<dbReference type="Pfam" id="PF01810">
    <property type="entry name" value="LysE"/>
    <property type="match status" value="1"/>
</dbReference>
<dbReference type="GO" id="GO:0005886">
    <property type="term" value="C:plasma membrane"/>
    <property type="evidence" value="ECO:0007669"/>
    <property type="project" value="UniProtKB-SubCell"/>
</dbReference>
<protein>
    <submittedName>
        <fullName evidence="7">LysE family translocator</fullName>
    </submittedName>
</protein>
<gene>
    <name evidence="7" type="ORF">HX845_11025</name>
</gene>
<organism evidence="7 8">
    <name type="scientific">Pseudomonas gingeri</name>
    <dbReference type="NCBI Taxonomy" id="117681"/>
    <lineage>
        <taxon>Bacteria</taxon>
        <taxon>Pseudomonadati</taxon>
        <taxon>Pseudomonadota</taxon>
        <taxon>Gammaproteobacteria</taxon>
        <taxon>Pseudomonadales</taxon>
        <taxon>Pseudomonadaceae</taxon>
        <taxon>Pseudomonas</taxon>
    </lineage>
</organism>
<reference evidence="7 8" key="1">
    <citation type="submission" date="2020-04" db="EMBL/GenBank/DDBJ databases">
        <title>Molecular characterization of pseudomonads from Agaricus bisporus reveal novel blotch 2 pathogens in Western Europe.</title>
        <authorList>
            <person name="Taparia T."/>
            <person name="Krijger M."/>
            <person name="Haynes E."/>
            <person name="Elpinstone J.G."/>
            <person name="Noble R."/>
            <person name="Van Der Wolf J."/>
        </authorList>
    </citation>
    <scope>NUCLEOTIDE SEQUENCE [LARGE SCALE GENOMIC DNA]</scope>
    <source>
        <strain evidence="7 8">IPO3738</strain>
    </source>
</reference>
<dbReference type="PANTHER" id="PTHR30086:SF20">
    <property type="entry name" value="ARGININE EXPORTER PROTEIN ARGO-RELATED"/>
    <property type="match status" value="1"/>
</dbReference>
<dbReference type="PANTHER" id="PTHR30086">
    <property type="entry name" value="ARGININE EXPORTER PROTEIN ARGO"/>
    <property type="match status" value="1"/>
</dbReference>
<proteinExistence type="predicted"/>
<dbReference type="GeneID" id="57663517"/>
<feature type="transmembrane region" description="Helical" evidence="6">
    <location>
        <begin position="6"/>
        <end position="26"/>
    </location>
</feature>
<keyword evidence="3 6" id="KW-0812">Transmembrane</keyword>
<evidence type="ECO:0000256" key="4">
    <source>
        <dbReference type="ARBA" id="ARBA00022989"/>
    </source>
</evidence>
<accession>A0A7Y7XYB7</accession>
<feature type="transmembrane region" description="Helical" evidence="6">
    <location>
        <begin position="152"/>
        <end position="177"/>
    </location>
</feature>
<keyword evidence="2" id="KW-1003">Cell membrane</keyword>
<dbReference type="EMBL" id="JACAQE010000003">
    <property type="protein sequence ID" value="NWC14181.1"/>
    <property type="molecule type" value="Genomic_DNA"/>
</dbReference>
<dbReference type="RefSeq" id="WP_042937035.1">
    <property type="nucleotide sequence ID" value="NZ_JACAOR010000013.1"/>
</dbReference>
<keyword evidence="5 6" id="KW-0472">Membrane</keyword>
<evidence type="ECO:0000256" key="3">
    <source>
        <dbReference type="ARBA" id="ARBA00022692"/>
    </source>
</evidence>
<dbReference type="AlphaFoldDB" id="A0A7Y7XYB7"/>
<comment type="caution">
    <text evidence="7">The sequence shown here is derived from an EMBL/GenBank/DDBJ whole genome shotgun (WGS) entry which is preliminary data.</text>
</comment>
<sequence length="211" mass="22658">MATMLLYLLALAMIYLLPGPDMILLLQTGARHGRTLALTTALGLGMARACHVGLAALGLAALFKTAPWTFDTVRLAGAAYLLWIGVRMLRPGTLTALGTDTEGERANRLGWRGALRQGLLTNLLNPKALLFCSVLLPQFIDPRAGAVGTQFLGLGVTLVLVGLLFDSCYALAGAWIGRWLDNSPRAQRLQQWLFGGLLIGFAARLAFIQQA</sequence>
<keyword evidence="4 6" id="KW-1133">Transmembrane helix</keyword>
<feature type="transmembrane region" description="Helical" evidence="6">
    <location>
        <begin position="189"/>
        <end position="208"/>
    </location>
</feature>
<feature type="transmembrane region" description="Helical" evidence="6">
    <location>
        <begin position="38"/>
        <end position="63"/>
    </location>
</feature>
<evidence type="ECO:0000256" key="1">
    <source>
        <dbReference type="ARBA" id="ARBA00004651"/>
    </source>
</evidence>
<evidence type="ECO:0000256" key="2">
    <source>
        <dbReference type="ARBA" id="ARBA00022475"/>
    </source>
</evidence>
<evidence type="ECO:0000313" key="7">
    <source>
        <dbReference type="EMBL" id="NWC14181.1"/>
    </source>
</evidence>
<name>A0A7Y7XYB7_9PSED</name>
<comment type="subcellular location">
    <subcellularLocation>
        <location evidence="1">Cell membrane</location>
        <topology evidence="1">Multi-pass membrane protein</topology>
    </subcellularLocation>
</comment>
<evidence type="ECO:0000256" key="5">
    <source>
        <dbReference type="ARBA" id="ARBA00023136"/>
    </source>
</evidence>
<evidence type="ECO:0000313" key="8">
    <source>
        <dbReference type="Proteomes" id="UP000517547"/>
    </source>
</evidence>
<evidence type="ECO:0000256" key="6">
    <source>
        <dbReference type="SAM" id="Phobius"/>
    </source>
</evidence>
<dbReference type="PIRSF" id="PIRSF006324">
    <property type="entry name" value="LeuE"/>
    <property type="match status" value="1"/>
</dbReference>